<gene>
    <name evidence="1" type="ORF">ACE1CC_21620</name>
</gene>
<dbReference type="EMBL" id="JBHFNQ010000167">
    <property type="protein sequence ID" value="MFB2879462.1"/>
    <property type="molecule type" value="Genomic_DNA"/>
</dbReference>
<comment type="caution">
    <text evidence="1">The sequence shown here is derived from an EMBL/GenBank/DDBJ whole genome shotgun (WGS) entry which is preliminary data.</text>
</comment>
<reference evidence="1 2" key="1">
    <citation type="submission" date="2024-09" db="EMBL/GenBank/DDBJ databases">
        <title>Floridaenema gen nov. (Aerosakkonemataceae, Aerosakkonematales ord. nov., Cyanobacteria) from benthic tropical and subtropical fresh waters, with the description of four new species.</title>
        <authorList>
            <person name="Moretto J.A."/>
            <person name="Berthold D.E."/>
            <person name="Lefler F.W."/>
            <person name="Huang I.-S."/>
            <person name="Laughinghouse H. IV."/>
        </authorList>
    </citation>
    <scope>NUCLEOTIDE SEQUENCE [LARGE SCALE GENOMIC DNA]</scope>
    <source>
        <strain evidence="1 2">BLCC-F46</strain>
    </source>
</reference>
<keyword evidence="2" id="KW-1185">Reference proteome</keyword>
<proteinExistence type="predicted"/>
<evidence type="ECO:0000313" key="2">
    <source>
        <dbReference type="Proteomes" id="UP001576774"/>
    </source>
</evidence>
<evidence type="ECO:0000313" key="1">
    <source>
        <dbReference type="EMBL" id="MFB2879462.1"/>
    </source>
</evidence>
<dbReference type="RefSeq" id="WP_413272504.1">
    <property type="nucleotide sequence ID" value="NZ_JBHFNQ010000167.1"/>
</dbReference>
<name>A0ABV4XAM9_9CYAN</name>
<organism evidence="1 2">
    <name type="scientific">Floridaenema aerugineum BLCC-F46</name>
    <dbReference type="NCBI Taxonomy" id="3153654"/>
    <lineage>
        <taxon>Bacteria</taxon>
        <taxon>Bacillati</taxon>
        <taxon>Cyanobacteriota</taxon>
        <taxon>Cyanophyceae</taxon>
        <taxon>Oscillatoriophycideae</taxon>
        <taxon>Aerosakkonematales</taxon>
        <taxon>Aerosakkonemataceae</taxon>
        <taxon>Floridanema</taxon>
        <taxon>Floridanema aerugineum</taxon>
    </lineage>
</organism>
<dbReference type="Proteomes" id="UP001576774">
    <property type="component" value="Unassembled WGS sequence"/>
</dbReference>
<sequence length="59" mass="6559">MISARWSVPLSNLAALIVRYSERCNYNFGQVSMGATGLTVKVEDTETGERIDATDYDGW</sequence>
<protein>
    <submittedName>
        <fullName evidence="1">Uncharacterized protein</fullName>
    </submittedName>
</protein>
<accession>A0ABV4XAM9</accession>